<dbReference type="EMBL" id="JAANAS010000038">
    <property type="protein sequence ID" value="NGZ89471.1"/>
    <property type="molecule type" value="Genomic_DNA"/>
</dbReference>
<dbReference type="Proteomes" id="UP000643701">
    <property type="component" value="Unassembled WGS sequence"/>
</dbReference>
<dbReference type="InterPro" id="IPR007165">
    <property type="entry name" value="Phage_holin_4_2"/>
</dbReference>
<evidence type="ECO:0000313" key="2">
    <source>
        <dbReference type="EMBL" id="NGZ89471.1"/>
    </source>
</evidence>
<feature type="transmembrane region" description="Helical" evidence="1">
    <location>
        <begin position="53"/>
        <end position="76"/>
    </location>
</feature>
<keyword evidence="1" id="KW-1133">Transmembrane helix</keyword>
<organism evidence="2 3">
    <name type="scientific">Psychroflexus maritimus</name>
    <dbReference type="NCBI Taxonomy" id="2714865"/>
    <lineage>
        <taxon>Bacteria</taxon>
        <taxon>Pseudomonadati</taxon>
        <taxon>Bacteroidota</taxon>
        <taxon>Flavobacteriia</taxon>
        <taxon>Flavobacteriales</taxon>
        <taxon>Flavobacteriaceae</taxon>
        <taxon>Psychroflexus</taxon>
    </lineage>
</organism>
<accession>A0A967ACB2</accession>
<dbReference type="RefSeq" id="WP_166399738.1">
    <property type="nucleotide sequence ID" value="NZ_JAANAS010000038.1"/>
</dbReference>
<dbReference type="Pfam" id="PF04020">
    <property type="entry name" value="Phage_holin_4_2"/>
    <property type="match status" value="1"/>
</dbReference>
<dbReference type="AlphaFoldDB" id="A0A967ACB2"/>
<feature type="transmembrane region" description="Helical" evidence="1">
    <location>
        <begin position="28"/>
        <end position="46"/>
    </location>
</feature>
<evidence type="ECO:0000256" key="1">
    <source>
        <dbReference type="SAM" id="Phobius"/>
    </source>
</evidence>
<feature type="transmembrane region" description="Helical" evidence="1">
    <location>
        <begin position="88"/>
        <end position="106"/>
    </location>
</feature>
<keyword evidence="1" id="KW-0472">Membrane</keyword>
<evidence type="ECO:0000313" key="3">
    <source>
        <dbReference type="Proteomes" id="UP000643701"/>
    </source>
</evidence>
<reference evidence="2" key="1">
    <citation type="submission" date="2020-03" db="EMBL/GenBank/DDBJ databases">
        <title>Psychroflexus Maritimus sp. nov., isolate from marine sediment.</title>
        <authorList>
            <person name="Zhong Y.-L."/>
        </authorList>
    </citation>
    <scope>NUCLEOTIDE SEQUENCE</scope>
    <source>
        <strain evidence="2">C1</strain>
    </source>
</reference>
<dbReference type="PANTHER" id="PTHR37309:SF1">
    <property type="entry name" value="SLR0284 PROTEIN"/>
    <property type="match status" value="1"/>
</dbReference>
<gene>
    <name evidence="2" type="ORF">G7034_04300</name>
</gene>
<keyword evidence="3" id="KW-1185">Reference proteome</keyword>
<name>A0A967ACB2_9FLAO</name>
<sequence>MKVLIQLVVTAIFVITLATVLPGVNVDGFMTSLVVAALLALLNIFVKPILVVFTLPVTVVTFGLFLLVINAAIILMCDALVDGFSVNGFWWALLFSVLLSFIQSVVRSGANRMDHPSKH</sequence>
<dbReference type="PANTHER" id="PTHR37309">
    <property type="entry name" value="SLR0284 PROTEIN"/>
    <property type="match status" value="1"/>
</dbReference>
<protein>
    <submittedName>
        <fullName evidence="2">Phage holin family protein</fullName>
    </submittedName>
</protein>
<proteinExistence type="predicted"/>
<keyword evidence="1" id="KW-0812">Transmembrane</keyword>
<comment type="caution">
    <text evidence="2">The sequence shown here is derived from an EMBL/GenBank/DDBJ whole genome shotgun (WGS) entry which is preliminary data.</text>
</comment>